<evidence type="ECO:0000256" key="2">
    <source>
        <dbReference type="ARBA" id="ARBA00005887"/>
    </source>
</evidence>
<gene>
    <name evidence="11" type="ORF">CEUSTIGMA_g11096.t1</name>
</gene>
<evidence type="ECO:0000256" key="5">
    <source>
        <dbReference type="ARBA" id="ARBA00022989"/>
    </source>
</evidence>
<name>A0A250XKQ0_9CHLO</name>
<dbReference type="PANTHER" id="PTHR11730">
    <property type="entry name" value="AMMONIUM TRANSPORTER"/>
    <property type="match status" value="1"/>
</dbReference>
<feature type="transmembrane region" description="Helical" evidence="8">
    <location>
        <begin position="200"/>
        <end position="219"/>
    </location>
</feature>
<dbReference type="PROSITE" id="PS01219">
    <property type="entry name" value="AMMONIUM_TRANSP"/>
    <property type="match status" value="1"/>
</dbReference>
<dbReference type="InterPro" id="IPR029020">
    <property type="entry name" value="Ammonium/urea_transptr"/>
</dbReference>
<evidence type="ECO:0000256" key="7">
    <source>
        <dbReference type="ARBA" id="ARBA00023177"/>
    </source>
</evidence>
<accession>A0A250XKQ0</accession>
<feature type="compositionally biased region" description="Polar residues" evidence="9">
    <location>
        <begin position="455"/>
        <end position="465"/>
    </location>
</feature>
<dbReference type="Gene3D" id="1.10.3430.10">
    <property type="entry name" value="Ammonium transporter AmtB like domains"/>
    <property type="match status" value="1"/>
</dbReference>
<dbReference type="SUPFAM" id="SSF111352">
    <property type="entry name" value="Ammonium transporter"/>
    <property type="match status" value="1"/>
</dbReference>
<dbReference type="Proteomes" id="UP000232323">
    <property type="component" value="Unassembled WGS sequence"/>
</dbReference>
<feature type="transmembrane region" description="Helical" evidence="8">
    <location>
        <begin position="6"/>
        <end position="25"/>
    </location>
</feature>
<organism evidence="11 12">
    <name type="scientific">Chlamydomonas eustigma</name>
    <dbReference type="NCBI Taxonomy" id="1157962"/>
    <lineage>
        <taxon>Eukaryota</taxon>
        <taxon>Viridiplantae</taxon>
        <taxon>Chlorophyta</taxon>
        <taxon>core chlorophytes</taxon>
        <taxon>Chlorophyceae</taxon>
        <taxon>CS clade</taxon>
        <taxon>Chlamydomonadales</taxon>
        <taxon>Chlamydomonadaceae</taxon>
        <taxon>Chlamydomonas</taxon>
    </lineage>
</organism>
<evidence type="ECO:0000313" key="11">
    <source>
        <dbReference type="EMBL" id="GAX83671.1"/>
    </source>
</evidence>
<dbReference type="OrthoDB" id="526147at2759"/>
<dbReference type="GO" id="GO:0005886">
    <property type="term" value="C:plasma membrane"/>
    <property type="evidence" value="ECO:0007669"/>
    <property type="project" value="UniProtKB-SubCell"/>
</dbReference>
<sequence length="524" mass="55965">MCSQYCHLILSCSQIGFAMFVAGVVRAKNIASILLKSIIDSLISAIGYYLVGYAFTMGNGNPNGGFIGDTDFALSNSAVTPYDNSLFLWYWVFCAASTTILVGSLAERCTFVAYVVFVLVYVCWIYPVYAHWTWSPNGWLTADNPISGLLGMGAIDFAGSGVVHTMGGFCAMVGSLILGPRVGRYAPATRHMFVNGHNPQLYLLGTLLLWLGWYSFNAISLLNISSVLAATTVARTTNTTTLAAASAGLTALLLVYYHTKTWNMLSVCNGVLGGLVAITAGCSVVEPWAAIICGVIAAPCVVYGEVLQEWLQIDDPAGAFAIHGLSGIWGVMFVGLLAKEQYIIDVYHKPPGRYHMGIFYGGHGQLLLCQFISVVVCITWACFWSYLVFTMLNWMGCLRVPLEVEAVGLDASEMGAQHGAGLSSLTDAKFEEPVKKSKDVSAYTRSSPMLFGSNYGRQSQPQNSVMKAMAPPASKAPSISGTTASATAGLATVSTGSRAISEQMMPPVTSGEMVSKLEHGKVSA</sequence>
<feature type="transmembrane region" description="Helical" evidence="8">
    <location>
        <begin position="87"/>
        <end position="106"/>
    </location>
</feature>
<proteinExistence type="inferred from homology"/>
<keyword evidence="7 8" id="KW-0924">Ammonia transport</keyword>
<keyword evidence="12" id="KW-1185">Reference proteome</keyword>
<protein>
    <recommendedName>
        <fullName evidence="8">Ammonium transporter</fullName>
    </recommendedName>
</protein>
<feature type="transmembrane region" description="Helical" evidence="8">
    <location>
        <begin position="264"/>
        <end position="281"/>
    </location>
</feature>
<evidence type="ECO:0000259" key="10">
    <source>
        <dbReference type="Pfam" id="PF00909"/>
    </source>
</evidence>
<dbReference type="Pfam" id="PF00909">
    <property type="entry name" value="Ammonium_transp"/>
    <property type="match status" value="1"/>
</dbReference>
<dbReference type="NCBIfam" id="TIGR00836">
    <property type="entry name" value="amt"/>
    <property type="match status" value="1"/>
</dbReference>
<feature type="transmembrane region" description="Helical" evidence="8">
    <location>
        <begin position="149"/>
        <end position="179"/>
    </location>
</feature>
<feature type="domain" description="Ammonium transporter AmtB-like" evidence="10">
    <location>
        <begin position="7"/>
        <end position="416"/>
    </location>
</feature>
<feature type="region of interest" description="Disordered" evidence="9">
    <location>
        <begin position="496"/>
        <end position="524"/>
    </location>
</feature>
<dbReference type="GO" id="GO:0097272">
    <property type="term" value="P:ammonium homeostasis"/>
    <property type="evidence" value="ECO:0007669"/>
    <property type="project" value="TreeGrafter"/>
</dbReference>
<dbReference type="InterPro" id="IPR024041">
    <property type="entry name" value="NH4_transpt_AmtB-like_dom"/>
</dbReference>
<feature type="compositionally biased region" description="Basic and acidic residues" evidence="9">
    <location>
        <begin position="515"/>
        <end position="524"/>
    </location>
</feature>
<feature type="transmembrane region" description="Helical" evidence="8">
    <location>
        <begin position="358"/>
        <end position="389"/>
    </location>
</feature>
<feature type="region of interest" description="Disordered" evidence="9">
    <location>
        <begin position="455"/>
        <end position="481"/>
    </location>
</feature>
<feature type="transmembrane region" description="Helical" evidence="8">
    <location>
        <begin position="319"/>
        <end position="338"/>
    </location>
</feature>
<evidence type="ECO:0000256" key="9">
    <source>
        <dbReference type="SAM" id="MobiDB-lite"/>
    </source>
</evidence>
<evidence type="ECO:0000256" key="1">
    <source>
        <dbReference type="ARBA" id="ARBA00004141"/>
    </source>
</evidence>
<keyword evidence="5 8" id="KW-1133">Transmembrane helix</keyword>
<evidence type="ECO:0000256" key="8">
    <source>
        <dbReference type="RuleBase" id="RU362002"/>
    </source>
</evidence>
<feature type="transmembrane region" description="Helical" evidence="8">
    <location>
        <begin position="111"/>
        <end position="129"/>
    </location>
</feature>
<evidence type="ECO:0000313" key="12">
    <source>
        <dbReference type="Proteomes" id="UP000232323"/>
    </source>
</evidence>
<comment type="similarity">
    <text evidence="2 8">Belongs to the ammonia transporter channel (TC 1.A.11.2) family.</text>
</comment>
<dbReference type="GO" id="GO:0008519">
    <property type="term" value="F:ammonium channel activity"/>
    <property type="evidence" value="ECO:0007669"/>
    <property type="project" value="InterPro"/>
</dbReference>
<comment type="subcellular location">
    <subcellularLocation>
        <location evidence="8">Cell membrane</location>
        <topology evidence="8">Multi-pass membrane protein</topology>
    </subcellularLocation>
    <subcellularLocation>
        <location evidence="1">Membrane</location>
        <topology evidence="1">Multi-pass membrane protein</topology>
    </subcellularLocation>
</comment>
<dbReference type="PANTHER" id="PTHR11730:SF6">
    <property type="entry name" value="AMMONIUM TRANSPORTER"/>
    <property type="match status" value="1"/>
</dbReference>
<dbReference type="AlphaFoldDB" id="A0A250XKQ0"/>
<feature type="transmembrane region" description="Helical" evidence="8">
    <location>
        <begin position="37"/>
        <end position="56"/>
    </location>
</feature>
<reference evidence="11 12" key="1">
    <citation type="submission" date="2017-08" db="EMBL/GenBank/DDBJ databases">
        <title>Acidophilic green algal genome provides insights into adaptation to an acidic environment.</title>
        <authorList>
            <person name="Hirooka S."/>
            <person name="Hirose Y."/>
            <person name="Kanesaki Y."/>
            <person name="Higuchi S."/>
            <person name="Fujiwara T."/>
            <person name="Onuma R."/>
            <person name="Era A."/>
            <person name="Ohbayashi R."/>
            <person name="Uzuka A."/>
            <person name="Nozaki H."/>
            <person name="Yoshikawa H."/>
            <person name="Miyagishima S.Y."/>
        </authorList>
    </citation>
    <scope>NUCLEOTIDE SEQUENCE [LARGE SCALE GENOMIC DNA]</scope>
    <source>
        <strain evidence="11 12">NIES-2499</strain>
    </source>
</reference>
<dbReference type="InterPro" id="IPR018047">
    <property type="entry name" value="Ammonium_transpt_CS"/>
</dbReference>
<comment type="caution">
    <text evidence="11">The sequence shown here is derived from an EMBL/GenBank/DDBJ whole genome shotgun (WGS) entry which is preliminary data.</text>
</comment>
<keyword evidence="4 8" id="KW-0812">Transmembrane</keyword>
<dbReference type="EMBL" id="BEGY01000104">
    <property type="protein sequence ID" value="GAX83671.1"/>
    <property type="molecule type" value="Genomic_DNA"/>
</dbReference>
<keyword evidence="3 8" id="KW-0813">Transport</keyword>
<feature type="compositionally biased region" description="Low complexity" evidence="9">
    <location>
        <begin position="466"/>
        <end position="481"/>
    </location>
</feature>
<evidence type="ECO:0000256" key="3">
    <source>
        <dbReference type="ARBA" id="ARBA00022448"/>
    </source>
</evidence>
<feature type="transmembrane region" description="Helical" evidence="8">
    <location>
        <begin position="239"/>
        <end position="257"/>
    </location>
</feature>
<keyword evidence="6 8" id="KW-0472">Membrane</keyword>
<dbReference type="InterPro" id="IPR001905">
    <property type="entry name" value="Ammonium_transpt"/>
</dbReference>
<dbReference type="STRING" id="1157962.A0A250XKQ0"/>
<evidence type="ECO:0000256" key="6">
    <source>
        <dbReference type="ARBA" id="ARBA00023136"/>
    </source>
</evidence>
<evidence type="ECO:0000256" key="4">
    <source>
        <dbReference type="ARBA" id="ARBA00022692"/>
    </source>
</evidence>